<name>A0AAD5TU89_9FUNG</name>
<dbReference type="Pfam" id="PF24967">
    <property type="entry name" value="NTS_TR130"/>
    <property type="match status" value="1"/>
</dbReference>
<accession>A0AAD5TU89</accession>
<dbReference type="PANTHER" id="PTHR13251">
    <property type="entry name" value="EPILEPSY HOLOPROSENCEPHALY CANDIDATE 1/TMEM1"/>
    <property type="match status" value="1"/>
</dbReference>
<feature type="domain" description="Trs130 NTS" evidence="1">
    <location>
        <begin position="97"/>
        <end position="193"/>
    </location>
</feature>
<protein>
    <recommendedName>
        <fullName evidence="1">Trs130 NTS domain-containing protein</fullName>
    </recommendedName>
</protein>
<proteinExistence type="predicted"/>
<evidence type="ECO:0000259" key="1">
    <source>
        <dbReference type="Pfam" id="PF24967"/>
    </source>
</evidence>
<dbReference type="GO" id="GO:1990071">
    <property type="term" value="C:TRAPPII protein complex"/>
    <property type="evidence" value="ECO:0007669"/>
    <property type="project" value="InterPro"/>
</dbReference>
<dbReference type="GO" id="GO:0034498">
    <property type="term" value="P:early endosome to Golgi transport"/>
    <property type="evidence" value="ECO:0007669"/>
    <property type="project" value="TreeGrafter"/>
</dbReference>
<dbReference type="AlphaFoldDB" id="A0AAD5TU89"/>
<evidence type="ECO:0000313" key="2">
    <source>
        <dbReference type="EMBL" id="KAJ3204489.1"/>
    </source>
</evidence>
<comment type="caution">
    <text evidence="2">The sequence shown here is derived from an EMBL/GenBank/DDBJ whole genome shotgun (WGS) entry which is preliminary data.</text>
</comment>
<dbReference type="InterPro" id="IPR045126">
    <property type="entry name" value="TRAPPC10/Trs130"/>
</dbReference>
<reference evidence="2" key="1">
    <citation type="submission" date="2020-05" db="EMBL/GenBank/DDBJ databases">
        <title>Phylogenomic resolution of chytrid fungi.</title>
        <authorList>
            <person name="Stajich J.E."/>
            <person name="Amses K."/>
            <person name="Simmons R."/>
            <person name="Seto K."/>
            <person name="Myers J."/>
            <person name="Bonds A."/>
            <person name="Quandt C.A."/>
            <person name="Barry K."/>
            <person name="Liu P."/>
            <person name="Grigoriev I."/>
            <person name="Longcore J.E."/>
            <person name="James T.Y."/>
        </authorList>
    </citation>
    <scope>NUCLEOTIDE SEQUENCE</scope>
    <source>
        <strain evidence="2">JEL0476</strain>
    </source>
</reference>
<dbReference type="PANTHER" id="PTHR13251:SF3">
    <property type="entry name" value="TRAFFICKING PROTEIN PARTICLE COMPLEX SUBUNIT 10"/>
    <property type="match status" value="1"/>
</dbReference>
<feature type="non-terminal residue" evidence="2">
    <location>
        <position position="802"/>
    </location>
</feature>
<organism evidence="2 3">
    <name type="scientific">Clydaea vesicula</name>
    <dbReference type="NCBI Taxonomy" id="447962"/>
    <lineage>
        <taxon>Eukaryota</taxon>
        <taxon>Fungi</taxon>
        <taxon>Fungi incertae sedis</taxon>
        <taxon>Chytridiomycota</taxon>
        <taxon>Chytridiomycota incertae sedis</taxon>
        <taxon>Chytridiomycetes</taxon>
        <taxon>Lobulomycetales</taxon>
        <taxon>Lobulomycetaceae</taxon>
        <taxon>Clydaea</taxon>
    </lineage>
</organism>
<gene>
    <name evidence="2" type="ORF">HK099_001109</name>
</gene>
<feature type="non-terminal residue" evidence="2">
    <location>
        <position position="1"/>
    </location>
</feature>
<dbReference type="EMBL" id="JADGJW010001295">
    <property type="protein sequence ID" value="KAJ3204489.1"/>
    <property type="molecule type" value="Genomic_DNA"/>
</dbReference>
<dbReference type="InterPro" id="IPR056916">
    <property type="entry name" value="NTS_TR130"/>
</dbReference>
<dbReference type="Proteomes" id="UP001211065">
    <property type="component" value="Unassembled WGS sequence"/>
</dbReference>
<keyword evidence="3" id="KW-1185">Reference proteome</keyword>
<evidence type="ECO:0000313" key="3">
    <source>
        <dbReference type="Proteomes" id="UP001211065"/>
    </source>
</evidence>
<dbReference type="GO" id="GO:0006891">
    <property type="term" value="P:intra-Golgi vesicle-mediated transport"/>
    <property type="evidence" value="ECO:0007669"/>
    <property type="project" value="TreeGrafter"/>
</dbReference>
<sequence length="802" mass="91794">TQLSPFFCESWVYSACTSVSSQCGELIAVSKFDPTTVSVYEGYKAELLHYARMQLDTLGFAADLIPSSINTSPARLKKSLPSGASVTEIDKTTPFKEINNLELKTALTNMESFDSLYTKLTNQAIKSFELGNRLKTVWFLKGDLAYLAFHRKNYAIAAEIWESISQNYYNDRWATIDSSILERLCFCYRELKQNTNFVRCSLGLISNKTLDQEDVKNFSLELNNVSKAMETPFTRDSSPVFKITVKNLVNKVGDDEDIIIDANVYSIFPCEFFINNISICLMNDLGGEETQIWFTVKGCTVTYGNNLLRLFAQKTAFPGNYNVEKATIEIGKLTLTYNLNERIFNFKKNVENHVTEVQLFSNTSLKKEKYFRIIELSTSIRVEISQPDTAGYNDSINFINVKAFARQHGIKDGIMTLSCTTGLNLFPNTNVQYLMSKITSKDVIKEQRVDICDGKLTLPKIDEGDFIEFTVPCTLPTNCSENQKVKVIMFYTDGKNRLYNNLEKVNLSKHFIIENSNLYLDNGSLIRLSVKGIDLIPVRICSFELITPPNFTSMSITVPNTENVIFQNQTLNFVYAFSSKEDTGGRSSSPTSNFFASKFIANQVHFNITYYQINEEIEEYIIKKLDEYLNLKEMSTYTGLLSYFFRKRVFPKLDYVNYAMTKSLNISPLDKAFLETQILFTEDEDVKIKILDFIKEFYQVIQSISIDEIKSNVNIKPKKLTYTFEPPEVNLIIVTADLLIPKTKTNFTIGERIECLILIFPPISTESNFNGEYEFFDLKFEVVSDQKHWMISGKTKFLIKLE</sequence>
<dbReference type="GO" id="GO:0005829">
    <property type="term" value="C:cytosol"/>
    <property type="evidence" value="ECO:0007669"/>
    <property type="project" value="GOC"/>
</dbReference>